<name>A0A1L9N9Q1_ASPTC</name>
<proteinExistence type="predicted"/>
<reference evidence="2" key="1">
    <citation type="journal article" date="2017" name="Genome Biol.">
        <title>Comparative genomics reveals high biological diversity and specific adaptations in the industrially and medically important fungal genus Aspergillus.</title>
        <authorList>
            <person name="de Vries R.P."/>
            <person name="Riley R."/>
            <person name="Wiebenga A."/>
            <person name="Aguilar-Osorio G."/>
            <person name="Amillis S."/>
            <person name="Uchima C.A."/>
            <person name="Anderluh G."/>
            <person name="Asadollahi M."/>
            <person name="Askin M."/>
            <person name="Barry K."/>
            <person name="Battaglia E."/>
            <person name="Bayram O."/>
            <person name="Benocci T."/>
            <person name="Braus-Stromeyer S.A."/>
            <person name="Caldana C."/>
            <person name="Canovas D."/>
            <person name="Cerqueira G.C."/>
            <person name="Chen F."/>
            <person name="Chen W."/>
            <person name="Choi C."/>
            <person name="Clum A."/>
            <person name="Dos Santos R.A."/>
            <person name="Damasio A.R."/>
            <person name="Diallinas G."/>
            <person name="Emri T."/>
            <person name="Fekete E."/>
            <person name="Flipphi M."/>
            <person name="Freyberg S."/>
            <person name="Gallo A."/>
            <person name="Gournas C."/>
            <person name="Habgood R."/>
            <person name="Hainaut M."/>
            <person name="Harispe M.L."/>
            <person name="Henrissat B."/>
            <person name="Hilden K.S."/>
            <person name="Hope R."/>
            <person name="Hossain A."/>
            <person name="Karabika E."/>
            <person name="Karaffa L."/>
            <person name="Karanyi Z."/>
            <person name="Krasevec N."/>
            <person name="Kuo A."/>
            <person name="Kusch H."/>
            <person name="LaButti K."/>
            <person name="Lagendijk E.L."/>
            <person name="Lapidus A."/>
            <person name="Levasseur A."/>
            <person name="Lindquist E."/>
            <person name="Lipzen A."/>
            <person name="Logrieco A.F."/>
            <person name="MacCabe A."/>
            <person name="Maekelae M.R."/>
            <person name="Malavazi I."/>
            <person name="Melin P."/>
            <person name="Meyer V."/>
            <person name="Mielnichuk N."/>
            <person name="Miskei M."/>
            <person name="Molnar A.P."/>
            <person name="Mule G."/>
            <person name="Ngan C.Y."/>
            <person name="Orejas M."/>
            <person name="Orosz E."/>
            <person name="Ouedraogo J.P."/>
            <person name="Overkamp K.M."/>
            <person name="Park H.-S."/>
            <person name="Perrone G."/>
            <person name="Piumi F."/>
            <person name="Punt P.J."/>
            <person name="Ram A.F."/>
            <person name="Ramon A."/>
            <person name="Rauscher S."/>
            <person name="Record E."/>
            <person name="Riano-Pachon D.M."/>
            <person name="Robert V."/>
            <person name="Roehrig J."/>
            <person name="Ruller R."/>
            <person name="Salamov A."/>
            <person name="Salih N.S."/>
            <person name="Samson R.A."/>
            <person name="Sandor E."/>
            <person name="Sanguinetti M."/>
            <person name="Schuetze T."/>
            <person name="Sepcic K."/>
            <person name="Shelest E."/>
            <person name="Sherlock G."/>
            <person name="Sophianopoulou V."/>
            <person name="Squina F.M."/>
            <person name="Sun H."/>
            <person name="Susca A."/>
            <person name="Todd R.B."/>
            <person name="Tsang A."/>
            <person name="Unkles S.E."/>
            <person name="van de Wiele N."/>
            <person name="van Rossen-Uffink D."/>
            <person name="Oliveira J.V."/>
            <person name="Vesth T.C."/>
            <person name="Visser J."/>
            <person name="Yu J.-H."/>
            <person name="Zhou M."/>
            <person name="Andersen M.R."/>
            <person name="Archer D.B."/>
            <person name="Baker S.E."/>
            <person name="Benoit I."/>
            <person name="Brakhage A.A."/>
            <person name="Braus G.H."/>
            <person name="Fischer R."/>
            <person name="Frisvad J.C."/>
            <person name="Goldman G.H."/>
            <person name="Houbraken J."/>
            <person name="Oakley B."/>
            <person name="Pocsi I."/>
            <person name="Scazzocchio C."/>
            <person name="Seiboth B."/>
            <person name="vanKuyk P.A."/>
            <person name="Wortman J."/>
            <person name="Dyer P.S."/>
            <person name="Grigoriev I.V."/>
        </authorList>
    </citation>
    <scope>NUCLEOTIDE SEQUENCE [LARGE SCALE GENOMIC DNA]</scope>
    <source>
        <strain evidence="2">CBS 134.48</strain>
    </source>
</reference>
<dbReference type="OrthoDB" id="10383553at2759"/>
<dbReference type="VEuPathDB" id="FungiDB:ASPTUDRAFT_55473"/>
<dbReference type="AlphaFoldDB" id="A0A1L9N9Q1"/>
<protein>
    <submittedName>
        <fullName evidence="1">Uncharacterized protein</fullName>
    </submittedName>
</protein>
<dbReference type="Proteomes" id="UP000184304">
    <property type="component" value="Unassembled WGS sequence"/>
</dbReference>
<evidence type="ECO:0000313" key="1">
    <source>
        <dbReference type="EMBL" id="OJI85892.1"/>
    </source>
</evidence>
<keyword evidence="2" id="KW-1185">Reference proteome</keyword>
<organism evidence="1 2">
    <name type="scientific">Aspergillus tubingensis (strain CBS 134.48)</name>
    <dbReference type="NCBI Taxonomy" id="767770"/>
    <lineage>
        <taxon>Eukaryota</taxon>
        <taxon>Fungi</taxon>
        <taxon>Dikarya</taxon>
        <taxon>Ascomycota</taxon>
        <taxon>Pezizomycotina</taxon>
        <taxon>Eurotiomycetes</taxon>
        <taxon>Eurotiomycetidae</taxon>
        <taxon>Eurotiales</taxon>
        <taxon>Aspergillaceae</taxon>
        <taxon>Aspergillus</taxon>
        <taxon>Aspergillus subgen. Circumdati</taxon>
    </lineage>
</organism>
<gene>
    <name evidence="1" type="ORF">ASPTUDRAFT_55473</name>
</gene>
<evidence type="ECO:0000313" key="2">
    <source>
        <dbReference type="Proteomes" id="UP000184304"/>
    </source>
</evidence>
<accession>A0A1L9N9Q1</accession>
<sequence length="287" mass="31275">MSAREFQELGRPEAGGRAFEKRYGDGMNELASRAAFAWLLARRIPMHGWVPRLAVAWGGTTLGNPTRLAYQQPTEVPSHSTGTTLSGPGSCHGASYDAKIVNGHGSAPIMSLPVACSLQGPMARHHYLTFIVLPALIRRLLQMHGHESVPIHSFSPENHAETTGTDVVAAGMLFRLMVIRDGINNHPSYLITFTASAEMQCLLGSVFALRCRAFKALAYSDVGPLPTLAPNFRDPGVSCARSMALHSAADRCMLMRNPRARARQPAILSSLTPRFPLYYVRSGNRII</sequence>
<dbReference type="EMBL" id="KV878198">
    <property type="protein sequence ID" value="OJI85892.1"/>
    <property type="molecule type" value="Genomic_DNA"/>
</dbReference>